<dbReference type="EMBL" id="OVEO01000010">
    <property type="protein sequence ID" value="SPQ98812.1"/>
    <property type="molecule type" value="Genomic_DNA"/>
</dbReference>
<evidence type="ECO:0000313" key="2">
    <source>
        <dbReference type="EMBL" id="SPQ98812.1"/>
    </source>
</evidence>
<evidence type="ECO:0000313" key="3">
    <source>
        <dbReference type="Proteomes" id="UP000039324"/>
    </source>
</evidence>
<dbReference type="Proteomes" id="UP000290189">
    <property type="component" value="Unassembled WGS sequence"/>
</dbReference>
<geneLocation type="mitochondrion" evidence="2"/>
<evidence type="ECO:0000313" key="1">
    <source>
        <dbReference type="EMBL" id="CEP01952.1"/>
    </source>
</evidence>
<accession>A0A0G4J352</accession>
<gene>
    <name evidence="1" type="ORF">PBRA_002217</name>
    <name evidence="2" type="ORF">PLBR_LOCUS6027</name>
</gene>
<sequence>MLRAVVGTRRALSSMAALPATLQGRFLMNNPGKRVLRVRDGEGATWYTADRAPDGQSIIVGVGGTSLNELYDKKERLILFVSDYIGGKVGLRGLTRVDLEPNEIVIDSSRPPLTKAQIQQLVLEYVRHLELVANVQWCSAFPVPQQSVHRCFGRPVLVFDDFVRWSERDRDTANKLLVRIMLNDEVTAEADGVVALTPSDFHYGRLPPSSALFFGSLVMSETPVLLKSNKTDLFRIKDTRKFQNLFRHKITEWVTRSPVGHIFDSPIELDGAAWAGYGPEFSDEFDTGDSLTWL</sequence>
<name>A0A0G4J352_PLABS</name>
<dbReference type="Proteomes" id="UP000039324">
    <property type="component" value="Unassembled WGS sequence"/>
</dbReference>
<keyword evidence="2" id="KW-0496">Mitochondrion</keyword>
<reference evidence="2 4" key="2">
    <citation type="submission" date="2018-03" db="EMBL/GenBank/DDBJ databases">
        <authorList>
            <person name="Fogelqvist J."/>
        </authorList>
    </citation>
    <scope>NUCLEOTIDE SEQUENCE [LARGE SCALE GENOMIC DNA]</scope>
</reference>
<keyword evidence="3" id="KW-1185">Reference proteome</keyword>
<dbReference type="AlphaFoldDB" id="A0A0G4J352"/>
<evidence type="ECO:0000313" key="4">
    <source>
        <dbReference type="Proteomes" id="UP000290189"/>
    </source>
</evidence>
<dbReference type="EMBL" id="CDSF01000122">
    <property type="protein sequence ID" value="CEP01952.1"/>
    <property type="molecule type" value="Genomic_DNA"/>
</dbReference>
<reference evidence="1 3" key="1">
    <citation type="submission" date="2015-02" db="EMBL/GenBank/DDBJ databases">
        <authorList>
            <person name="Chooi Y.-H."/>
        </authorList>
    </citation>
    <scope>NUCLEOTIDE SEQUENCE [LARGE SCALE GENOMIC DNA]</scope>
    <source>
        <strain evidence="1">E3</strain>
    </source>
</reference>
<protein>
    <submittedName>
        <fullName evidence="1">Uncharacterized protein</fullName>
    </submittedName>
</protein>
<proteinExistence type="predicted"/>
<organism evidence="1 3">
    <name type="scientific">Plasmodiophora brassicae</name>
    <name type="common">Clubroot disease agent</name>
    <dbReference type="NCBI Taxonomy" id="37360"/>
    <lineage>
        <taxon>Eukaryota</taxon>
        <taxon>Sar</taxon>
        <taxon>Rhizaria</taxon>
        <taxon>Endomyxa</taxon>
        <taxon>Phytomyxea</taxon>
        <taxon>Plasmodiophorida</taxon>
        <taxon>Plasmodiophoridae</taxon>
        <taxon>Plasmodiophora</taxon>
    </lineage>
</organism>